<accession>A0ABW8J6T8</accession>
<dbReference type="Proteomes" id="UP001620339">
    <property type="component" value="Unassembled WGS sequence"/>
</dbReference>
<feature type="domain" description="Pirin C-terminal" evidence="4">
    <location>
        <begin position="182"/>
        <end position="284"/>
    </location>
</feature>
<dbReference type="PIRSF" id="PIRSF006232">
    <property type="entry name" value="Pirin"/>
    <property type="match status" value="1"/>
</dbReference>
<dbReference type="RefSeq" id="WP_404613474.1">
    <property type="nucleotide sequence ID" value="NZ_JADIKK010000008.1"/>
</dbReference>
<dbReference type="InterPro" id="IPR011051">
    <property type="entry name" value="RmlC_Cupin_sf"/>
</dbReference>
<dbReference type="EMBL" id="JADIKK010000008">
    <property type="protein sequence ID" value="MFK2877309.1"/>
    <property type="molecule type" value="Genomic_DNA"/>
</dbReference>
<keyword evidence="6" id="KW-1185">Reference proteome</keyword>
<dbReference type="PANTHER" id="PTHR43594:SF1">
    <property type="entry name" value="QUERCETIN 2,3-DIOXYGENASE PA2418-RELATED"/>
    <property type="match status" value="1"/>
</dbReference>
<comment type="similarity">
    <text evidence="1 2">Belongs to the pirin family.</text>
</comment>
<dbReference type="InterPro" id="IPR012093">
    <property type="entry name" value="Pirin"/>
</dbReference>
<dbReference type="InterPro" id="IPR008778">
    <property type="entry name" value="Pirin_C_dom"/>
</dbReference>
<evidence type="ECO:0000259" key="3">
    <source>
        <dbReference type="Pfam" id="PF02678"/>
    </source>
</evidence>
<reference evidence="5 6" key="1">
    <citation type="submission" date="2020-10" db="EMBL/GenBank/DDBJ databases">
        <title>Phylogeny of dyella-like bacteria.</title>
        <authorList>
            <person name="Fu J."/>
        </authorList>
    </citation>
    <scope>NUCLEOTIDE SEQUENCE [LARGE SCALE GENOMIC DNA]</scope>
    <source>
        <strain evidence="5 6">KACC 19113</strain>
    </source>
</reference>
<evidence type="ECO:0000256" key="2">
    <source>
        <dbReference type="RuleBase" id="RU003457"/>
    </source>
</evidence>
<comment type="caution">
    <text evidence="5">The sequence shown here is derived from an EMBL/GenBank/DDBJ whole genome shotgun (WGS) entry which is preliminary data.</text>
</comment>
<sequence length="287" mass="30921">MKKILGVYSAPRPHWVGDGFPVRSLFSYDSHGRELSPFLLFDYAGPHRFDAAAGPRGVGQHPHRGFETVTIVYEGEVEHRDSTGAGGKIGPGDVQWMTAASGILHEEFHSREFTRSGGTLEMVQLWVNLPAKNKLAAPGYQTLLDANIPSVALPDGAGQLRVIAGEYAGHHGPARTFTAMDVWDVRLKAGKSAAFSVPAGRTLALVVLKGAVLVNGSEVTREAQMVVLERDGSEVALEANSDTTLLLLDGEPIDEPIVGYGPFVMNTREEIGQAVTDFNSGRFGRMQ</sequence>
<dbReference type="InterPro" id="IPR014710">
    <property type="entry name" value="RmlC-like_jellyroll"/>
</dbReference>
<evidence type="ECO:0000256" key="1">
    <source>
        <dbReference type="ARBA" id="ARBA00008416"/>
    </source>
</evidence>
<gene>
    <name evidence="5" type="ORF">ISP25_09545</name>
</gene>
<evidence type="ECO:0000313" key="5">
    <source>
        <dbReference type="EMBL" id="MFK2877309.1"/>
    </source>
</evidence>
<dbReference type="PANTHER" id="PTHR43594">
    <property type="entry name" value="QUERCETIN 2,3-DIOXYGENASE"/>
    <property type="match status" value="1"/>
</dbReference>
<evidence type="ECO:0000259" key="4">
    <source>
        <dbReference type="Pfam" id="PF05726"/>
    </source>
</evidence>
<protein>
    <submittedName>
        <fullName evidence="5">Pirin family protein</fullName>
    </submittedName>
</protein>
<dbReference type="SUPFAM" id="SSF51182">
    <property type="entry name" value="RmlC-like cupins"/>
    <property type="match status" value="1"/>
</dbReference>
<evidence type="ECO:0000313" key="6">
    <source>
        <dbReference type="Proteomes" id="UP001620339"/>
    </source>
</evidence>
<proteinExistence type="inferred from homology"/>
<name>A0ABW8J6T8_9GAMM</name>
<dbReference type="CDD" id="cd02909">
    <property type="entry name" value="cupin_pirin_N"/>
    <property type="match status" value="1"/>
</dbReference>
<dbReference type="InterPro" id="IPR053186">
    <property type="entry name" value="QDO-related"/>
</dbReference>
<dbReference type="Pfam" id="PF05726">
    <property type="entry name" value="Pirin_C"/>
    <property type="match status" value="1"/>
</dbReference>
<dbReference type="InterPro" id="IPR003829">
    <property type="entry name" value="Pirin_N_dom"/>
</dbReference>
<dbReference type="Gene3D" id="2.60.120.10">
    <property type="entry name" value="Jelly Rolls"/>
    <property type="match status" value="2"/>
</dbReference>
<dbReference type="Pfam" id="PF02678">
    <property type="entry name" value="Pirin"/>
    <property type="match status" value="1"/>
</dbReference>
<dbReference type="CDD" id="cd02247">
    <property type="entry name" value="cupin_pirin_C"/>
    <property type="match status" value="1"/>
</dbReference>
<feature type="domain" description="Pirin N-terminal" evidence="3">
    <location>
        <begin position="22"/>
        <end position="127"/>
    </location>
</feature>
<organism evidence="5 6">
    <name type="scientific">Rhodanobacter hydrolyticus</name>
    <dbReference type="NCBI Taxonomy" id="2250595"/>
    <lineage>
        <taxon>Bacteria</taxon>
        <taxon>Pseudomonadati</taxon>
        <taxon>Pseudomonadota</taxon>
        <taxon>Gammaproteobacteria</taxon>
        <taxon>Lysobacterales</taxon>
        <taxon>Rhodanobacteraceae</taxon>
        <taxon>Rhodanobacter</taxon>
    </lineage>
</organism>